<evidence type="ECO:0000256" key="14">
    <source>
        <dbReference type="ARBA" id="ARBA00023128"/>
    </source>
</evidence>
<keyword evidence="11" id="KW-0999">Mitochondrion inner membrane</keyword>
<comment type="similarity">
    <text evidence="5 17">Belongs to the folylpolyglutamate synthase family.</text>
</comment>
<proteinExistence type="inferred from homology"/>
<dbReference type="PIRSF" id="PIRSF038895">
    <property type="entry name" value="FPGS"/>
    <property type="match status" value="1"/>
</dbReference>
<dbReference type="InterPro" id="IPR023600">
    <property type="entry name" value="Folylpolyglutamate_synth_euk"/>
</dbReference>
<evidence type="ECO:0000256" key="10">
    <source>
        <dbReference type="ARBA" id="ARBA00022741"/>
    </source>
</evidence>
<dbReference type="SUPFAM" id="SSF53244">
    <property type="entry name" value="MurD-like peptide ligases, peptide-binding domain"/>
    <property type="match status" value="1"/>
</dbReference>
<evidence type="ECO:0000256" key="2">
    <source>
        <dbReference type="ARBA" id="ARBA00004305"/>
    </source>
</evidence>
<evidence type="ECO:0000256" key="17">
    <source>
        <dbReference type="PIRNR" id="PIRNR038895"/>
    </source>
</evidence>
<keyword evidence="6" id="KW-0963">Cytoplasm</keyword>
<sequence length="559" mass="62212">MWRVGHLAYGFAVRLRKRNSLCALAGISFRTSSTKTAPLRTRMEYQDAVCTLNTLQTNASALEQIRQGRSNPQLQLQAMIGFIERSGLTVDKLDNLNIIHVTGTKGKTSNLYVFFFLSSPHLVQVRERIRINGHPVGKELFAKYFWQVYGRLFETKMNSETMPAYFRFLTILAFHVFLQEKVDLAIIEVGIGGAYDCTNIIRHPWVCGISSLGIDHTQILGDTIEKIAWQKGGIFKPGVPAFTVKQPEDAMRVLKDRAKEIGCSLQVCPSLVDYDSDCVPVTLGLAGQHQLPNASLALQLSHAWLKRKCLLGEKSVNCYTWKLSMKLFICVCCDLGLADTEWPGRNQTLKHGDITYYLDGAHTMRSMLACVQWFKETAAQHELNASGPVTRVLLFNSSGERDSAAMLKLLVPCHFDYAVFCPNITEAIASCNADQQNFNVSVDYMLTRCLDNESSWRLHNSSPQDQVSPQRLIGDAPCLVPEKNAETLVFPCILSSLQWIAQGKDSVLVNPDKTQLPVKPSVMAKAALLREATEIHVLITGSLHLVGGALKHLDPAMSI</sequence>
<evidence type="ECO:0000256" key="19">
    <source>
        <dbReference type="PIRSR" id="PIRSR038895-2"/>
    </source>
</evidence>
<dbReference type="EC" id="6.3.2.17" evidence="17"/>
<keyword evidence="12 18" id="KW-0067">ATP-binding</keyword>
<keyword evidence="9 19" id="KW-0479">Metal-binding</keyword>
<evidence type="ECO:0000256" key="3">
    <source>
        <dbReference type="ARBA" id="ARBA00004496"/>
    </source>
</evidence>
<evidence type="ECO:0000256" key="18">
    <source>
        <dbReference type="PIRSR" id="PIRSR038895-1"/>
    </source>
</evidence>
<dbReference type="GO" id="GO:0005524">
    <property type="term" value="F:ATP binding"/>
    <property type="evidence" value="ECO:0007669"/>
    <property type="project" value="UniProtKB-KW"/>
</dbReference>
<dbReference type="InterPro" id="IPR001645">
    <property type="entry name" value="Folylpolyglutamate_synth"/>
</dbReference>
<keyword evidence="14" id="KW-0496">Mitochondrion</keyword>
<evidence type="ECO:0000256" key="12">
    <source>
        <dbReference type="ARBA" id="ARBA00022840"/>
    </source>
</evidence>
<evidence type="ECO:0000256" key="8">
    <source>
        <dbReference type="ARBA" id="ARBA00022598"/>
    </source>
</evidence>
<evidence type="ECO:0000313" key="20">
    <source>
        <dbReference type="Ensembl" id="ENSNMLP00000017911.1"/>
    </source>
</evidence>
<keyword evidence="8 17" id="KW-0436">Ligase</keyword>
<dbReference type="GO" id="GO:0006730">
    <property type="term" value="P:one-carbon metabolic process"/>
    <property type="evidence" value="ECO:0007669"/>
    <property type="project" value="UniProtKB-KW"/>
</dbReference>
<dbReference type="UniPathway" id="UPA00850"/>
<dbReference type="Proteomes" id="UP000694523">
    <property type="component" value="Unplaced"/>
</dbReference>
<comment type="subcellular location">
    <subcellularLocation>
        <location evidence="3">Cytoplasm</location>
    </subcellularLocation>
    <subcellularLocation>
        <location evidence="1">Mitochondrion inner membrane</location>
    </subcellularLocation>
    <subcellularLocation>
        <location evidence="2">Mitochondrion matrix</location>
    </subcellularLocation>
</comment>
<comment type="cofactor">
    <cofactor evidence="17">
        <name>a monovalent cation</name>
        <dbReference type="ChEBI" id="CHEBI:60242"/>
    </cofactor>
    <text evidence="17">A monovalent cation.</text>
</comment>
<keyword evidence="15" id="KW-0472">Membrane</keyword>
<evidence type="ECO:0000313" key="21">
    <source>
        <dbReference type="Proteomes" id="UP000694523"/>
    </source>
</evidence>
<comment type="pathway">
    <text evidence="4 17">Cofactor biosynthesis; tetrahydrofolylpolyglutamate biosynthesis.</text>
</comment>
<dbReference type="NCBIfam" id="TIGR01499">
    <property type="entry name" value="folC"/>
    <property type="match status" value="1"/>
</dbReference>
<dbReference type="SUPFAM" id="SSF53623">
    <property type="entry name" value="MurD-like peptide ligases, catalytic domain"/>
    <property type="match status" value="1"/>
</dbReference>
<comment type="catalytic activity">
    <reaction evidence="16 17">
        <text>(6S)-5,6,7,8-tetrahydrofolyl-(gamma-L-Glu)(n) + L-glutamate + ATP = (6S)-5,6,7,8-tetrahydrofolyl-(gamma-L-Glu)(n+1) + ADP + phosphate + H(+)</text>
        <dbReference type="Rhea" id="RHEA:10580"/>
        <dbReference type="Rhea" id="RHEA-COMP:14738"/>
        <dbReference type="Rhea" id="RHEA-COMP:14740"/>
        <dbReference type="ChEBI" id="CHEBI:15378"/>
        <dbReference type="ChEBI" id="CHEBI:29985"/>
        <dbReference type="ChEBI" id="CHEBI:30616"/>
        <dbReference type="ChEBI" id="CHEBI:43474"/>
        <dbReference type="ChEBI" id="CHEBI:141005"/>
        <dbReference type="ChEBI" id="CHEBI:456216"/>
        <dbReference type="EC" id="6.3.2.17"/>
    </reaction>
</comment>
<evidence type="ECO:0000256" key="5">
    <source>
        <dbReference type="ARBA" id="ARBA00008276"/>
    </source>
</evidence>
<name>A0A8C6TAG5_9GOBI</name>
<feature type="binding site" evidence="19">
    <location>
        <position position="188"/>
    </location>
    <ligand>
        <name>Mg(2+)</name>
        <dbReference type="ChEBI" id="CHEBI:18420"/>
        <label>1</label>
    </ligand>
</feature>
<reference evidence="20" key="2">
    <citation type="submission" date="2025-09" db="UniProtKB">
        <authorList>
            <consortium name="Ensembl"/>
        </authorList>
    </citation>
    <scope>IDENTIFICATION</scope>
</reference>
<dbReference type="GO" id="GO:0005759">
    <property type="term" value="C:mitochondrial matrix"/>
    <property type="evidence" value="ECO:0007669"/>
    <property type="project" value="UniProtKB-SubCell"/>
</dbReference>
<reference evidence="20" key="1">
    <citation type="submission" date="2025-08" db="UniProtKB">
        <authorList>
            <consortium name="Ensembl"/>
        </authorList>
    </citation>
    <scope>IDENTIFICATION</scope>
</reference>
<feature type="binding site" evidence="19">
    <location>
        <position position="119"/>
    </location>
    <ligand>
        <name>Mg(2+)</name>
        <dbReference type="ChEBI" id="CHEBI:18420"/>
        <label>1</label>
    </ligand>
</feature>
<keyword evidence="21" id="KW-1185">Reference proteome</keyword>
<protein>
    <recommendedName>
        <fullName evidence="17">Folylpolyglutamate synthase</fullName>
        <ecNumber evidence="17">6.3.2.17</ecNumber>
    </recommendedName>
    <alternativeName>
        <fullName evidence="17">Folylpoly-gamma-glutamate synthetase</fullName>
    </alternativeName>
    <alternativeName>
        <fullName evidence="17">Tetrahydrofolylpolyglutamate synthase</fullName>
    </alternativeName>
</protein>
<comment type="function">
    <text evidence="17">Catalyzes conversion of folates to polyglutamate derivatives allowing concentration of folate compounds in the cell and the intracellular retention of these cofactors, which are important substrates for most of the folate-dependent enzymes that are involved in one-carbon transfer reactions involved in purine, pyrimidine and amino acid synthesis.</text>
</comment>
<evidence type="ECO:0000256" key="4">
    <source>
        <dbReference type="ARBA" id="ARBA00005150"/>
    </source>
</evidence>
<dbReference type="GO" id="GO:0005743">
    <property type="term" value="C:mitochondrial inner membrane"/>
    <property type="evidence" value="ECO:0007669"/>
    <property type="project" value="UniProtKB-SubCell"/>
</dbReference>
<dbReference type="PROSITE" id="PS01012">
    <property type="entry name" value="FOLYLPOLYGLU_SYNT_2"/>
    <property type="match status" value="1"/>
</dbReference>
<evidence type="ECO:0000256" key="11">
    <source>
        <dbReference type="ARBA" id="ARBA00022792"/>
    </source>
</evidence>
<dbReference type="GO" id="GO:0004326">
    <property type="term" value="F:tetrahydrofolylpolyglutamate synthase activity"/>
    <property type="evidence" value="ECO:0007669"/>
    <property type="project" value="UniProtKB-EC"/>
</dbReference>
<evidence type="ECO:0000256" key="1">
    <source>
        <dbReference type="ARBA" id="ARBA00004273"/>
    </source>
</evidence>
<evidence type="ECO:0000256" key="15">
    <source>
        <dbReference type="ARBA" id="ARBA00023136"/>
    </source>
</evidence>
<dbReference type="PANTHER" id="PTHR11136:SF5">
    <property type="entry name" value="FOLYLPOLYGLUTAMATE SYNTHASE, MITOCHONDRIAL"/>
    <property type="match status" value="1"/>
</dbReference>
<evidence type="ECO:0000256" key="6">
    <source>
        <dbReference type="ARBA" id="ARBA00022490"/>
    </source>
</evidence>
<dbReference type="AlphaFoldDB" id="A0A8C6TAG5"/>
<evidence type="ECO:0000256" key="7">
    <source>
        <dbReference type="ARBA" id="ARBA00022563"/>
    </source>
</evidence>
<evidence type="ECO:0000256" key="13">
    <source>
        <dbReference type="ARBA" id="ARBA00022842"/>
    </source>
</evidence>
<dbReference type="Gene3D" id="3.40.1190.10">
    <property type="entry name" value="Mur-like, catalytic domain"/>
    <property type="match status" value="1"/>
</dbReference>
<evidence type="ECO:0000256" key="16">
    <source>
        <dbReference type="ARBA" id="ARBA00047493"/>
    </source>
</evidence>
<keyword evidence="13 19" id="KW-0460">Magnesium</keyword>
<dbReference type="Gene3D" id="3.90.190.20">
    <property type="entry name" value="Mur ligase, C-terminal domain"/>
    <property type="match status" value="1"/>
</dbReference>
<dbReference type="InterPro" id="IPR018109">
    <property type="entry name" value="Folylpolyglutamate_synth_CS"/>
</dbReference>
<dbReference type="GO" id="GO:0005829">
    <property type="term" value="C:cytosol"/>
    <property type="evidence" value="ECO:0007669"/>
    <property type="project" value="TreeGrafter"/>
</dbReference>
<evidence type="ECO:0000256" key="9">
    <source>
        <dbReference type="ARBA" id="ARBA00022723"/>
    </source>
</evidence>
<dbReference type="InterPro" id="IPR036615">
    <property type="entry name" value="Mur_ligase_C_dom_sf"/>
</dbReference>
<feature type="binding site" evidence="18">
    <location>
        <position position="359"/>
    </location>
    <ligand>
        <name>ATP</name>
        <dbReference type="ChEBI" id="CHEBI:30616"/>
    </ligand>
</feature>
<feature type="binding site" evidence="19">
    <location>
        <position position="216"/>
    </location>
    <ligand>
        <name>Mg(2+)</name>
        <dbReference type="ChEBI" id="CHEBI:18420"/>
        <label>1</label>
    </ligand>
</feature>
<keyword evidence="10 18" id="KW-0547">Nucleotide-binding</keyword>
<feature type="binding site" evidence="18">
    <location>
        <position position="345"/>
    </location>
    <ligand>
        <name>ATP</name>
        <dbReference type="ChEBI" id="CHEBI:30616"/>
    </ligand>
</feature>
<organism evidence="20 21">
    <name type="scientific">Neogobius melanostomus</name>
    <name type="common">round goby</name>
    <dbReference type="NCBI Taxonomy" id="47308"/>
    <lineage>
        <taxon>Eukaryota</taxon>
        <taxon>Metazoa</taxon>
        <taxon>Chordata</taxon>
        <taxon>Craniata</taxon>
        <taxon>Vertebrata</taxon>
        <taxon>Euteleostomi</taxon>
        <taxon>Actinopterygii</taxon>
        <taxon>Neopterygii</taxon>
        <taxon>Teleostei</taxon>
        <taxon>Neoteleostei</taxon>
        <taxon>Acanthomorphata</taxon>
        <taxon>Gobiaria</taxon>
        <taxon>Gobiiformes</taxon>
        <taxon>Gobioidei</taxon>
        <taxon>Gobiidae</taxon>
        <taxon>Benthophilinae</taxon>
        <taxon>Neogobiini</taxon>
        <taxon>Neogobius</taxon>
    </lineage>
</organism>
<dbReference type="PANTHER" id="PTHR11136">
    <property type="entry name" value="FOLYLPOLYGLUTAMATE SYNTHASE-RELATED"/>
    <property type="match status" value="1"/>
</dbReference>
<accession>A0A8C6TAG5</accession>
<keyword evidence="7 17" id="KW-0554">One-carbon metabolism</keyword>
<dbReference type="GO" id="GO:0046872">
    <property type="term" value="F:metal ion binding"/>
    <property type="evidence" value="ECO:0007669"/>
    <property type="project" value="UniProtKB-KW"/>
</dbReference>
<dbReference type="InterPro" id="IPR036565">
    <property type="entry name" value="Mur-like_cat_sf"/>
</dbReference>
<dbReference type="FunFam" id="3.90.190.20:FF:000020">
    <property type="entry name" value="Folylpolyglutamate synthase"/>
    <property type="match status" value="1"/>
</dbReference>
<dbReference type="Ensembl" id="ENSNMLT00000020139.1">
    <property type="protein sequence ID" value="ENSNMLP00000017911.1"/>
    <property type="gene ID" value="ENSNMLG00000011756.1"/>
</dbReference>